<proteinExistence type="predicted"/>
<gene>
    <name evidence="1" type="ORF">A7K69_08560</name>
</gene>
<comment type="caution">
    <text evidence="1">The sequence shown here is derived from an EMBL/GenBank/DDBJ whole genome shotgun (WGS) entry which is preliminary data.</text>
</comment>
<evidence type="ECO:0000313" key="2">
    <source>
        <dbReference type="Proteomes" id="UP000078290"/>
    </source>
</evidence>
<dbReference type="EMBL" id="LXMA01000023">
    <property type="protein sequence ID" value="OAT72966.1"/>
    <property type="molecule type" value="Genomic_DNA"/>
</dbReference>
<dbReference type="Proteomes" id="UP000078290">
    <property type="component" value="Unassembled WGS sequence"/>
</dbReference>
<sequence>MVVSHGRTNELPSSVVKLVSCLAKGRVVEELYRKKELLVAETVVPITTDNLKQCIEFKVFNSEPWNESWTYETAKERLTDLFHAPKFAGFFWKNNETPIGFIAGNSKTTYQEITFYLEELRPPNKKTIINF</sequence>
<accession>A0A1B7KSG5</accession>
<evidence type="ECO:0000313" key="1">
    <source>
        <dbReference type="EMBL" id="OAT72966.1"/>
    </source>
</evidence>
<organism evidence="1 2">
    <name type="scientific">Parageobacillus thermoglucosidasius</name>
    <name type="common">Geobacillus thermoglucosidasius</name>
    <dbReference type="NCBI Taxonomy" id="1426"/>
    <lineage>
        <taxon>Bacteria</taxon>
        <taxon>Bacillati</taxon>
        <taxon>Bacillota</taxon>
        <taxon>Bacilli</taxon>
        <taxon>Bacillales</taxon>
        <taxon>Anoxybacillaceae</taxon>
        <taxon>Parageobacillus</taxon>
    </lineage>
</organism>
<reference evidence="2" key="1">
    <citation type="submission" date="2016-05" db="EMBL/GenBank/DDBJ databases">
        <authorList>
            <person name="Wang W."/>
            <person name="Zhu L."/>
        </authorList>
    </citation>
    <scope>NUCLEOTIDE SEQUENCE [LARGE SCALE GENOMIC DNA]</scope>
    <source>
        <strain evidence="2">W-2</strain>
    </source>
</reference>
<name>A0A1B7KSG5_PARTM</name>
<dbReference type="Gene3D" id="3.40.630.30">
    <property type="match status" value="1"/>
</dbReference>
<dbReference type="AlphaFoldDB" id="A0A1B7KSG5"/>
<protein>
    <submittedName>
        <fullName evidence="1">Uncharacterized protein</fullName>
    </submittedName>
</protein>